<organism evidence="10">
    <name type="scientific">Thermomicrobium roseum</name>
    <dbReference type="NCBI Taxonomy" id="500"/>
    <lineage>
        <taxon>Bacteria</taxon>
        <taxon>Pseudomonadati</taxon>
        <taxon>Thermomicrobiota</taxon>
        <taxon>Thermomicrobia</taxon>
        <taxon>Thermomicrobiales</taxon>
        <taxon>Thermomicrobiaceae</taxon>
        <taxon>Thermomicrobium</taxon>
    </lineage>
</organism>
<comment type="similarity">
    <text evidence="2">Belongs to the AOR/FOR family.</text>
</comment>
<evidence type="ECO:0000256" key="6">
    <source>
        <dbReference type="ARBA" id="ARBA00023004"/>
    </source>
</evidence>
<dbReference type="InterPro" id="IPR001203">
    <property type="entry name" value="OxRdtase_Ald_Fedxn_C"/>
</dbReference>
<evidence type="ECO:0000256" key="8">
    <source>
        <dbReference type="ARBA" id="ARBA00049934"/>
    </source>
</evidence>
<proteinExistence type="inferred from homology"/>
<name>A0A7C1X1Z3_THERO</name>
<sequence>MNAVHGKALVIDLSTGQAEPFPIPQEVSSLLLGGAGLAAWLLLHFAPPHVDPWAPENPFVVATGPFIGTGITTSCKLAIATTSPQTGFIADSLTSSYLALVLRRTGFDALVVLGQAPRWSVLVVENHRAYLRPADDLLGHDPEATAAALRTELGRDVRVAAIGRAGERLVRYAAVVNDGRLAGRTGPGAVLGAKRLKAVAVRGTGRFPPVADPAGVAAAARRLAARSLGPETAKYRELGTVANLAFFSRLGVLPTRNFQTGSFPAAEALAGERLALHQRADRQACAACTVGCEHHFRTTDAGPEVTVRLEYETLFALGSLCGIEDPNVVLRAAALCDHYGMDAISAGGTIAWAMECVERGVPLPGDPAEWPRFGDGVSLLRTLELIGERRGPLGELLAEGSRRAAEIVGQGSHEWAMHVKGLELPGYHPKNLRAMALGFAVTPRGACHNRTSAYEVDFSEHAGDPVEQLARATARSEDRSAVLDALPICKFLRHCFDDFFAEAAELVRLVTGLPVDADELQRAGERIVTLKKLFNLRQGWTRADDTLPDRLLGPGGIDRAELETLIAAYYRIRGWTPDGQVPATRLHELGLASLLVHAPIGS</sequence>
<evidence type="ECO:0000256" key="3">
    <source>
        <dbReference type="ARBA" id="ARBA00022485"/>
    </source>
</evidence>
<dbReference type="SMART" id="SM00790">
    <property type="entry name" value="AFOR_N"/>
    <property type="match status" value="1"/>
</dbReference>
<dbReference type="Gene3D" id="1.10.599.10">
    <property type="entry name" value="Aldehyde Ferredoxin Oxidoreductase Protein, subunit A, domain 3"/>
    <property type="match status" value="1"/>
</dbReference>
<dbReference type="AlphaFoldDB" id="A0A7C1X1Z3"/>
<dbReference type="Pfam" id="PF02730">
    <property type="entry name" value="AFOR_N"/>
    <property type="match status" value="1"/>
</dbReference>
<evidence type="ECO:0000313" key="10">
    <source>
        <dbReference type="EMBL" id="HEF66180.1"/>
    </source>
</evidence>
<dbReference type="PANTHER" id="PTHR30038">
    <property type="entry name" value="ALDEHYDE FERREDOXIN OXIDOREDUCTASE"/>
    <property type="match status" value="1"/>
</dbReference>
<evidence type="ECO:0000256" key="7">
    <source>
        <dbReference type="ARBA" id="ARBA00023014"/>
    </source>
</evidence>
<comment type="cofactor">
    <cofactor evidence="1">
        <name>[4Fe-4S] cluster</name>
        <dbReference type="ChEBI" id="CHEBI:49883"/>
    </cofactor>
</comment>
<keyword evidence="7" id="KW-0411">Iron-sulfur</keyword>
<keyword evidence="6" id="KW-0408">Iron</keyword>
<keyword evidence="3" id="KW-0004">4Fe-4S</keyword>
<feature type="domain" description="Aldehyde ferredoxin oxidoreductase N-terminal" evidence="9">
    <location>
        <begin position="4"/>
        <end position="205"/>
    </location>
</feature>
<gene>
    <name evidence="10" type="ORF">ENP47_11390</name>
</gene>
<dbReference type="Gene3D" id="3.60.9.10">
    <property type="entry name" value="Aldehyde ferredoxin oxidoreductase, N-terminal domain"/>
    <property type="match status" value="1"/>
</dbReference>
<protein>
    <submittedName>
        <fullName evidence="10">Aldehyde:ferredoxin oxidoreductase</fullName>
    </submittedName>
</protein>
<dbReference type="GO" id="GO:0051539">
    <property type="term" value="F:4 iron, 4 sulfur cluster binding"/>
    <property type="evidence" value="ECO:0007669"/>
    <property type="project" value="UniProtKB-KW"/>
</dbReference>
<dbReference type="EMBL" id="DSJL01000011">
    <property type="protein sequence ID" value="HEF66180.1"/>
    <property type="molecule type" value="Genomic_DNA"/>
</dbReference>
<dbReference type="InterPro" id="IPR036021">
    <property type="entry name" value="Tungsten_al_ferr_oxy-like_C"/>
</dbReference>
<dbReference type="GO" id="GO:0009055">
    <property type="term" value="F:electron transfer activity"/>
    <property type="evidence" value="ECO:0007669"/>
    <property type="project" value="InterPro"/>
</dbReference>
<dbReference type="Gene3D" id="1.10.569.10">
    <property type="entry name" value="Aldehyde Ferredoxin Oxidoreductase Protein, subunit A, domain 2"/>
    <property type="match status" value="1"/>
</dbReference>
<dbReference type="SUPFAM" id="SSF48310">
    <property type="entry name" value="Aldehyde ferredoxin oxidoreductase, C-terminal domains"/>
    <property type="match status" value="1"/>
</dbReference>
<dbReference type="InterPro" id="IPR036503">
    <property type="entry name" value="Ald_Fedxn_OxRdtase_N_sf"/>
</dbReference>
<dbReference type="InterPro" id="IPR013985">
    <property type="entry name" value="Ald_Fedxn_OxRdtase_dom3"/>
</dbReference>
<keyword evidence="4" id="KW-0479">Metal-binding</keyword>
<evidence type="ECO:0000256" key="2">
    <source>
        <dbReference type="ARBA" id="ARBA00011032"/>
    </source>
</evidence>
<evidence type="ECO:0000256" key="4">
    <source>
        <dbReference type="ARBA" id="ARBA00022723"/>
    </source>
</evidence>
<dbReference type="Pfam" id="PF01314">
    <property type="entry name" value="AFOR_C"/>
    <property type="match status" value="1"/>
</dbReference>
<dbReference type="InterPro" id="IPR013984">
    <property type="entry name" value="Ald_Fedxn_OxRdtase_dom2"/>
</dbReference>
<dbReference type="InterPro" id="IPR051919">
    <property type="entry name" value="W-dependent_AOR"/>
</dbReference>
<comment type="caution">
    <text evidence="10">The sequence shown here is derived from an EMBL/GenBank/DDBJ whole genome shotgun (WGS) entry which is preliminary data.</text>
</comment>
<accession>A0A7C1X1Z3</accession>
<evidence type="ECO:0000259" key="9">
    <source>
        <dbReference type="SMART" id="SM00790"/>
    </source>
</evidence>
<reference evidence="10" key="1">
    <citation type="journal article" date="2020" name="mSystems">
        <title>Genome- and Community-Level Interaction Insights into Carbon Utilization and Element Cycling Functions of Hydrothermarchaeota in Hydrothermal Sediment.</title>
        <authorList>
            <person name="Zhou Z."/>
            <person name="Liu Y."/>
            <person name="Xu W."/>
            <person name="Pan J."/>
            <person name="Luo Z.H."/>
            <person name="Li M."/>
        </authorList>
    </citation>
    <scope>NUCLEOTIDE SEQUENCE [LARGE SCALE GENOMIC DNA]</scope>
    <source>
        <strain evidence="10">SpSt-222</strain>
    </source>
</reference>
<comment type="cofactor">
    <cofactor evidence="8">
        <name>tungstopterin</name>
        <dbReference type="ChEBI" id="CHEBI:30402"/>
    </cofactor>
</comment>
<dbReference type="PANTHER" id="PTHR30038:SF0">
    <property type="entry name" value="TUNGSTEN-CONTAINING ALDEHYDE FERREDOXIN OXIDOREDUCTASE"/>
    <property type="match status" value="1"/>
</dbReference>
<dbReference type="GO" id="GO:0016625">
    <property type="term" value="F:oxidoreductase activity, acting on the aldehyde or oxo group of donors, iron-sulfur protein as acceptor"/>
    <property type="evidence" value="ECO:0007669"/>
    <property type="project" value="InterPro"/>
</dbReference>
<dbReference type="InterPro" id="IPR013983">
    <property type="entry name" value="Ald_Fedxn_OxRdtase_N"/>
</dbReference>
<evidence type="ECO:0000256" key="1">
    <source>
        <dbReference type="ARBA" id="ARBA00001966"/>
    </source>
</evidence>
<dbReference type="GO" id="GO:0046872">
    <property type="term" value="F:metal ion binding"/>
    <property type="evidence" value="ECO:0007669"/>
    <property type="project" value="UniProtKB-KW"/>
</dbReference>
<evidence type="ECO:0000256" key="5">
    <source>
        <dbReference type="ARBA" id="ARBA00023002"/>
    </source>
</evidence>
<dbReference type="SUPFAM" id="SSF56228">
    <property type="entry name" value="Aldehyde ferredoxin oxidoreductase, N-terminal domain"/>
    <property type="match status" value="1"/>
</dbReference>
<keyword evidence="5" id="KW-0560">Oxidoreductase</keyword>